<dbReference type="EMBL" id="WIXE01007778">
    <property type="protein sequence ID" value="KAK5980143.1"/>
    <property type="molecule type" value="Genomic_DNA"/>
</dbReference>
<sequence>MTASIDFDIFKQELARAIRELQNASSTVDLQLLEELYLDDEDRDDSSYKTLVATTQRNLLVAQARLSRALHDVQQYWDSVLRSTDRLGDEEQRRNLYEHALLHWQSQGGDQVQREAKSLADQIDTALQLLPQIYTPHLSQAADRQPTTPTQPLQRRLGLTTPATPTAINKNPDGSSRWDEKLKTVEHLPQTSPHAQACSEEEIRQERHELLPQEQFVRLPKFDLPMFAGDIDKFPAFWDAFNLALLPQVYTPQLPQAADRQPMTPTQPQQRRSGLMTPATSTAINQNPDDNYRRDGKLNAVAHLPQALPHAQACSDEEIRQGQHEPLPQEQFVRLPKFDLPMFAGDIDRFPEFWDAFNSAVHANPTISPVVKFHHLRSLLKGDAQAVVAGYDITQSNYELAIKTLHETYYRPQLIRTQLSVRLQTMKPAGPSPLHQRTTLAQIRSLWLQLEKLGDHEDNIFVMRLIRQKFPQRTLEHLGTIETADPTPWKVPQLLSGLDRAIKTFETIADTAERAHTSTYALALRTETEARSSSEDSSRFCRHCGSTRSRTPTRRAATSRSRDPCAFCKRFGHATATCHLVTTIAARTTIVIEEDLCRKCFAPTHFAFECDKPPCSRCRRDHHRTLCP</sequence>
<dbReference type="Pfam" id="PF03564">
    <property type="entry name" value="DUF1759"/>
    <property type="match status" value="1"/>
</dbReference>
<dbReference type="AlphaFoldDB" id="A0AAN8G3N7"/>
<evidence type="ECO:0000313" key="2">
    <source>
        <dbReference type="EMBL" id="KAK5980143.1"/>
    </source>
</evidence>
<gene>
    <name evidence="2" type="ORF">GCK32_015987</name>
</gene>
<name>A0AAN8G3N7_TRICO</name>
<feature type="non-terminal residue" evidence="2">
    <location>
        <position position="628"/>
    </location>
</feature>
<dbReference type="PANTHER" id="PTHR22954:SF3">
    <property type="entry name" value="PROTEIN CBG08539"/>
    <property type="match status" value="1"/>
</dbReference>
<reference evidence="2 3" key="1">
    <citation type="submission" date="2019-10" db="EMBL/GenBank/DDBJ databases">
        <title>Assembly and Annotation for the nematode Trichostrongylus colubriformis.</title>
        <authorList>
            <person name="Martin J."/>
        </authorList>
    </citation>
    <scope>NUCLEOTIDE SEQUENCE [LARGE SCALE GENOMIC DNA]</scope>
    <source>
        <strain evidence="2">G859</strain>
        <tissue evidence="2">Whole worm</tissue>
    </source>
</reference>
<keyword evidence="3" id="KW-1185">Reference proteome</keyword>
<feature type="compositionally biased region" description="Polar residues" evidence="1">
    <location>
        <begin position="161"/>
        <end position="174"/>
    </location>
</feature>
<evidence type="ECO:0000256" key="1">
    <source>
        <dbReference type="SAM" id="MobiDB-lite"/>
    </source>
</evidence>
<dbReference type="InterPro" id="IPR005312">
    <property type="entry name" value="DUF1759"/>
</dbReference>
<organism evidence="2 3">
    <name type="scientific">Trichostrongylus colubriformis</name>
    <name type="common">Black scour worm</name>
    <dbReference type="NCBI Taxonomy" id="6319"/>
    <lineage>
        <taxon>Eukaryota</taxon>
        <taxon>Metazoa</taxon>
        <taxon>Ecdysozoa</taxon>
        <taxon>Nematoda</taxon>
        <taxon>Chromadorea</taxon>
        <taxon>Rhabditida</taxon>
        <taxon>Rhabditina</taxon>
        <taxon>Rhabditomorpha</taxon>
        <taxon>Strongyloidea</taxon>
        <taxon>Trichostrongylidae</taxon>
        <taxon>Trichostrongylus</taxon>
    </lineage>
</organism>
<feature type="region of interest" description="Disordered" evidence="1">
    <location>
        <begin position="256"/>
        <end position="294"/>
    </location>
</feature>
<comment type="caution">
    <text evidence="2">The sequence shown here is derived from an EMBL/GenBank/DDBJ whole genome shotgun (WGS) entry which is preliminary data.</text>
</comment>
<feature type="region of interest" description="Disordered" evidence="1">
    <location>
        <begin position="137"/>
        <end position="177"/>
    </location>
</feature>
<dbReference type="PANTHER" id="PTHR22954">
    <property type="entry name" value="RETROVIRAL PROTEASE-RELATED"/>
    <property type="match status" value="1"/>
</dbReference>
<feature type="compositionally biased region" description="Polar residues" evidence="1">
    <location>
        <begin position="278"/>
        <end position="289"/>
    </location>
</feature>
<dbReference type="Proteomes" id="UP001331761">
    <property type="component" value="Unassembled WGS sequence"/>
</dbReference>
<feature type="compositionally biased region" description="Low complexity" evidence="1">
    <location>
        <begin position="260"/>
        <end position="272"/>
    </location>
</feature>
<protein>
    <submittedName>
        <fullName evidence="2">Uncharacterized protein</fullName>
    </submittedName>
</protein>
<evidence type="ECO:0000313" key="3">
    <source>
        <dbReference type="Proteomes" id="UP001331761"/>
    </source>
</evidence>
<proteinExistence type="predicted"/>
<accession>A0AAN8G3N7</accession>